<evidence type="ECO:0008006" key="4">
    <source>
        <dbReference type="Google" id="ProtNLM"/>
    </source>
</evidence>
<protein>
    <recommendedName>
        <fullName evidence="4">Secreted protein</fullName>
    </recommendedName>
</protein>
<organism evidence="2 3">
    <name type="scientific">Vulcaniibacterium tengchongense</name>
    <dbReference type="NCBI Taxonomy" id="1273429"/>
    <lineage>
        <taxon>Bacteria</taxon>
        <taxon>Pseudomonadati</taxon>
        <taxon>Pseudomonadota</taxon>
        <taxon>Gammaproteobacteria</taxon>
        <taxon>Lysobacterales</taxon>
        <taxon>Lysobacteraceae</taxon>
        <taxon>Vulcaniibacterium</taxon>
    </lineage>
</organism>
<proteinExistence type="predicted"/>
<dbReference type="AlphaFoldDB" id="A0A3N4VRV8"/>
<dbReference type="OrthoDB" id="6058292at2"/>
<sequence length="139" mass="14528">MRCRVLSVGLLLPAWLAAAPALAGVEVRACRQDDGAARKIVGELSCGSAVDCPIGPDGLSLRAADGAGEWPVSDPVFVDETGRPLDEPPMRGTIRALWRASLPAADAPDRLQLYFEGRPVGAPFVPGEDCSALPRPRGG</sequence>
<name>A0A3N4VRV8_9GAMM</name>
<reference evidence="2 3" key="1">
    <citation type="submission" date="2018-11" db="EMBL/GenBank/DDBJ databases">
        <title>Genomic Encyclopedia of Type Strains, Phase IV (KMG-IV): sequencing the most valuable type-strain genomes for metagenomic binning, comparative biology and taxonomic classification.</title>
        <authorList>
            <person name="Goeker M."/>
        </authorList>
    </citation>
    <scope>NUCLEOTIDE SEQUENCE [LARGE SCALE GENOMIC DNA]</scope>
    <source>
        <strain evidence="2 3">DSM 25623</strain>
    </source>
</reference>
<keyword evidence="3" id="KW-1185">Reference proteome</keyword>
<dbReference type="Proteomes" id="UP000269708">
    <property type="component" value="Unassembled WGS sequence"/>
</dbReference>
<feature type="signal peptide" evidence="1">
    <location>
        <begin position="1"/>
        <end position="23"/>
    </location>
</feature>
<evidence type="ECO:0000313" key="2">
    <source>
        <dbReference type="EMBL" id="RPE75784.1"/>
    </source>
</evidence>
<evidence type="ECO:0000313" key="3">
    <source>
        <dbReference type="Proteomes" id="UP000269708"/>
    </source>
</evidence>
<dbReference type="RefSeq" id="WP_123771001.1">
    <property type="nucleotide sequence ID" value="NZ_RKQN01000004.1"/>
</dbReference>
<gene>
    <name evidence="2" type="ORF">EDC50_2679</name>
</gene>
<comment type="caution">
    <text evidence="2">The sequence shown here is derived from an EMBL/GenBank/DDBJ whole genome shotgun (WGS) entry which is preliminary data.</text>
</comment>
<keyword evidence="1" id="KW-0732">Signal</keyword>
<accession>A0A3N4VRV8</accession>
<feature type="chain" id="PRO_5018074291" description="Secreted protein" evidence="1">
    <location>
        <begin position="24"/>
        <end position="139"/>
    </location>
</feature>
<dbReference type="EMBL" id="RKQN01000004">
    <property type="protein sequence ID" value="RPE75784.1"/>
    <property type="molecule type" value="Genomic_DNA"/>
</dbReference>
<evidence type="ECO:0000256" key="1">
    <source>
        <dbReference type="SAM" id="SignalP"/>
    </source>
</evidence>